<gene>
    <name evidence="1" type="ORF">PACLA_8A033741</name>
</gene>
<evidence type="ECO:0000313" key="2">
    <source>
        <dbReference type="Proteomes" id="UP001152795"/>
    </source>
</evidence>
<evidence type="ECO:0000313" key="1">
    <source>
        <dbReference type="EMBL" id="CAB4040699.1"/>
    </source>
</evidence>
<protein>
    <submittedName>
        <fullName evidence="1">Cleavage and polyadenylation specificity factor subunit 1-like</fullName>
    </submittedName>
</protein>
<dbReference type="AlphaFoldDB" id="A0A6S7LS65"/>
<dbReference type="OrthoDB" id="6109at2759"/>
<dbReference type="EMBL" id="CACRXK020027137">
    <property type="protein sequence ID" value="CAB4040699.1"/>
    <property type="molecule type" value="Genomic_DNA"/>
</dbReference>
<reference evidence="1" key="1">
    <citation type="submission" date="2020-04" db="EMBL/GenBank/DDBJ databases">
        <authorList>
            <person name="Alioto T."/>
            <person name="Alioto T."/>
            <person name="Gomez Garrido J."/>
        </authorList>
    </citation>
    <scope>NUCLEOTIDE SEQUENCE</scope>
    <source>
        <strain evidence="1">A484AB</strain>
    </source>
</reference>
<name>A0A6S7LS65_PARCT</name>
<accession>A0A6S7LS65</accession>
<dbReference type="Proteomes" id="UP001152795">
    <property type="component" value="Unassembled WGS sequence"/>
</dbReference>
<comment type="caution">
    <text evidence="1">The sequence shown here is derived from an EMBL/GenBank/DDBJ whole genome shotgun (WGS) entry which is preliminary data.</text>
</comment>
<organism evidence="1 2">
    <name type="scientific">Paramuricea clavata</name>
    <name type="common">Red gorgonian</name>
    <name type="synonym">Violescent sea-whip</name>
    <dbReference type="NCBI Taxonomy" id="317549"/>
    <lineage>
        <taxon>Eukaryota</taxon>
        <taxon>Metazoa</taxon>
        <taxon>Cnidaria</taxon>
        <taxon>Anthozoa</taxon>
        <taxon>Octocorallia</taxon>
        <taxon>Malacalcyonacea</taxon>
        <taxon>Plexauridae</taxon>
        <taxon>Paramuricea</taxon>
    </lineage>
</organism>
<sequence>MYDLYAIFKQAHPPSAIEHCLVCNFYSAVENNLVVAGTSLVRVYRLVEEK</sequence>
<proteinExistence type="predicted"/>
<keyword evidence="2" id="KW-1185">Reference proteome</keyword>
<feature type="non-terminal residue" evidence="1">
    <location>
        <position position="50"/>
    </location>
</feature>